<dbReference type="InterPro" id="IPR024461">
    <property type="entry name" value="CCDC90-like"/>
</dbReference>
<comment type="similarity">
    <text evidence="3">Belongs to the CCDC90 family.</text>
</comment>
<comment type="caution">
    <text evidence="10">The sequence shown here is derived from an EMBL/GenBank/DDBJ whole genome shotgun (WGS) entry which is preliminary data.</text>
</comment>
<evidence type="ECO:0000313" key="10">
    <source>
        <dbReference type="EMBL" id="KAJ8041213.1"/>
    </source>
</evidence>
<organism evidence="10 11">
    <name type="scientific">Holothuria leucospilota</name>
    <name type="common">Black long sea cucumber</name>
    <name type="synonym">Mertensiothuria leucospilota</name>
    <dbReference type="NCBI Taxonomy" id="206669"/>
    <lineage>
        <taxon>Eukaryota</taxon>
        <taxon>Metazoa</taxon>
        <taxon>Echinodermata</taxon>
        <taxon>Eleutherozoa</taxon>
        <taxon>Echinozoa</taxon>
        <taxon>Holothuroidea</taxon>
        <taxon>Aspidochirotacea</taxon>
        <taxon>Aspidochirotida</taxon>
        <taxon>Holothuriidae</taxon>
        <taxon>Holothuria</taxon>
    </lineage>
</organism>
<dbReference type="Gene3D" id="1.20.5.340">
    <property type="match status" value="1"/>
</dbReference>
<dbReference type="GO" id="GO:0005739">
    <property type="term" value="C:mitochondrion"/>
    <property type="evidence" value="ECO:0007669"/>
    <property type="project" value="UniProtKB-SubCell"/>
</dbReference>
<dbReference type="Proteomes" id="UP001152320">
    <property type="component" value="Chromosome 5"/>
</dbReference>
<protein>
    <submittedName>
        <fullName evidence="10">Mitochondrial calcium uniporter regulator 1</fullName>
    </submittedName>
</protein>
<feature type="transmembrane region" description="Helical" evidence="9">
    <location>
        <begin position="101"/>
        <end position="120"/>
    </location>
</feature>
<evidence type="ECO:0000256" key="9">
    <source>
        <dbReference type="SAM" id="Phobius"/>
    </source>
</evidence>
<evidence type="ECO:0000256" key="1">
    <source>
        <dbReference type="ARBA" id="ARBA00004173"/>
    </source>
</evidence>
<evidence type="ECO:0000313" key="11">
    <source>
        <dbReference type="Proteomes" id="UP001152320"/>
    </source>
</evidence>
<evidence type="ECO:0000256" key="3">
    <source>
        <dbReference type="ARBA" id="ARBA00007224"/>
    </source>
</evidence>
<dbReference type="EMBL" id="JAIZAY010000005">
    <property type="protein sequence ID" value="KAJ8041213.1"/>
    <property type="molecule type" value="Genomic_DNA"/>
</dbReference>
<gene>
    <name evidence="10" type="ORF">HOLleu_11959</name>
</gene>
<accession>A0A9Q1CAK5</accession>
<comment type="subcellular location">
    <subcellularLocation>
        <location evidence="2">Membrane</location>
    </subcellularLocation>
    <subcellularLocation>
        <location evidence="1">Mitochondrion</location>
    </subcellularLocation>
</comment>
<evidence type="ECO:0000256" key="5">
    <source>
        <dbReference type="ARBA" id="ARBA00022989"/>
    </source>
</evidence>
<evidence type="ECO:0000256" key="4">
    <source>
        <dbReference type="ARBA" id="ARBA00022692"/>
    </source>
</evidence>
<sequence>MSSIQTLKKDMVILEKTEFTLLRNESEKLAFEVEKLKTQLKDEIQKVSNNVTLDMNLERSRSKEATASVVQQIDLSNQMIKTEVANMKAMLEASKTDTLKYFAATLLGCLTLSLGAFRLFKS</sequence>
<evidence type="ECO:0000256" key="7">
    <source>
        <dbReference type="ARBA" id="ARBA00023128"/>
    </source>
</evidence>
<dbReference type="PANTHER" id="PTHR14360:SF1">
    <property type="entry name" value="PROTEIN FMP32, MITOCHONDRIAL"/>
    <property type="match status" value="1"/>
</dbReference>
<dbReference type="AlphaFoldDB" id="A0A9Q1CAK5"/>
<keyword evidence="11" id="KW-1185">Reference proteome</keyword>
<evidence type="ECO:0000256" key="8">
    <source>
        <dbReference type="ARBA" id="ARBA00023136"/>
    </source>
</evidence>
<name>A0A9Q1CAK5_HOLLE</name>
<dbReference type="Pfam" id="PF07798">
    <property type="entry name" value="CCDC90-like"/>
    <property type="match status" value="1"/>
</dbReference>
<proteinExistence type="inferred from homology"/>
<evidence type="ECO:0000256" key="6">
    <source>
        <dbReference type="ARBA" id="ARBA00023054"/>
    </source>
</evidence>
<dbReference type="PANTHER" id="PTHR14360">
    <property type="entry name" value="PROTEIN FMP32, MITOCHONDRIAL"/>
    <property type="match status" value="1"/>
</dbReference>
<keyword evidence="6" id="KW-0175">Coiled coil</keyword>
<evidence type="ECO:0000256" key="2">
    <source>
        <dbReference type="ARBA" id="ARBA00004370"/>
    </source>
</evidence>
<dbReference type="OrthoDB" id="889336at2759"/>
<keyword evidence="4 9" id="KW-0812">Transmembrane</keyword>
<keyword evidence="5 9" id="KW-1133">Transmembrane helix</keyword>
<keyword evidence="7" id="KW-0496">Mitochondrion</keyword>
<dbReference type="GO" id="GO:0016020">
    <property type="term" value="C:membrane"/>
    <property type="evidence" value="ECO:0007669"/>
    <property type="project" value="UniProtKB-SubCell"/>
</dbReference>
<reference evidence="10" key="1">
    <citation type="submission" date="2021-10" db="EMBL/GenBank/DDBJ databases">
        <title>Tropical sea cucumber genome reveals ecological adaptation and Cuvierian tubules defense mechanism.</title>
        <authorList>
            <person name="Chen T."/>
        </authorList>
    </citation>
    <scope>NUCLEOTIDE SEQUENCE</scope>
    <source>
        <strain evidence="10">Nanhai2018</strain>
        <tissue evidence="10">Muscle</tissue>
    </source>
</reference>
<keyword evidence="8 9" id="KW-0472">Membrane</keyword>